<dbReference type="SFLD" id="SFLDS00029">
    <property type="entry name" value="Radical_SAM"/>
    <property type="match status" value="1"/>
</dbReference>
<evidence type="ECO:0000259" key="6">
    <source>
        <dbReference type="PROSITE" id="PS51918"/>
    </source>
</evidence>
<dbReference type="InterPro" id="IPR013785">
    <property type="entry name" value="Aldolase_TIM"/>
</dbReference>
<evidence type="ECO:0000256" key="1">
    <source>
        <dbReference type="ARBA" id="ARBA00001966"/>
    </source>
</evidence>
<dbReference type="NCBIfam" id="TIGR03978">
    <property type="entry name" value="rSAM_paired_1"/>
    <property type="match status" value="1"/>
</dbReference>
<dbReference type="InterPro" id="IPR024023">
    <property type="entry name" value="rSAM_paired_HxsB"/>
</dbReference>
<dbReference type="GO" id="GO:0051536">
    <property type="term" value="F:iron-sulfur cluster binding"/>
    <property type="evidence" value="ECO:0007669"/>
    <property type="project" value="UniProtKB-KW"/>
</dbReference>
<feature type="domain" description="Radical SAM core" evidence="6">
    <location>
        <begin position="50"/>
        <end position="286"/>
    </location>
</feature>
<accession>Q08Z93</accession>
<keyword evidence="3" id="KW-0479">Metal-binding</keyword>
<protein>
    <submittedName>
        <fullName evidence="7">Radical SAM domain protein</fullName>
    </submittedName>
</protein>
<proteinExistence type="predicted"/>
<dbReference type="InterPro" id="IPR058240">
    <property type="entry name" value="rSAM_sf"/>
</dbReference>
<dbReference type="PROSITE" id="PS51918">
    <property type="entry name" value="RADICAL_SAM"/>
    <property type="match status" value="1"/>
</dbReference>
<dbReference type="GO" id="GO:0016491">
    <property type="term" value="F:oxidoreductase activity"/>
    <property type="evidence" value="ECO:0007669"/>
    <property type="project" value="InterPro"/>
</dbReference>
<dbReference type="InterPro" id="IPR007197">
    <property type="entry name" value="rSAM"/>
</dbReference>
<keyword evidence="5" id="KW-0411">Iron-sulfur</keyword>
<dbReference type="AlphaFoldDB" id="Q08Z93"/>
<dbReference type="Pfam" id="PF04055">
    <property type="entry name" value="Radical_SAM"/>
    <property type="match status" value="1"/>
</dbReference>
<dbReference type="SMART" id="SM00729">
    <property type="entry name" value="Elp3"/>
    <property type="match status" value="1"/>
</dbReference>
<evidence type="ECO:0000256" key="2">
    <source>
        <dbReference type="ARBA" id="ARBA00022691"/>
    </source>
</evidence>
<gene>
    <name evidence="7" type="ORF">STIAU_6233</name>
</gene>
<evidence type="ECO:0000256" key="5">
    <source>
        <dbReference type="ARBA" id="ARBA00023014"/>
    </source>
</evidence>
<dbReference type="PANTHER" id="PTHR43273:SF8">
    <property type="entry name" value="RADICAL SAM DOMAIN PROTEIN"/>
    <property type="match status" value="1"/>
</dbReference>
<evidence type="ECO:0000313" key="7">
    <source>
        <dbReference type="EMBL" id="EAU65821.1"/>
    </source>
</evidence>
<dbReference type="SFLD" id="SFLDG01067">
    <property type="entry name" value="SPASM/twitch_domain_containing"/>
    <property type="match status" value="1"/>
</dbReference>
<comment type="caution">
    <text evidence="7">The sequence shown here is derived from an EMBL/GenBank/DDBJ whole genome shotgun (WGS) entry which is preliminary data.</text>
</comment>
<reference evidence="7 8" key="1">
    <citation type="submission" date="2006-04" db="EMBL/GenBank/DDBJ databases">
        <authorList>
            <person name="Nierman W.C."/>
        </authorList>
    </citation>
    <scope>NUCLEOTIDE SEQUENCE [LARGE SCALE GENOMIC DNA]</scope>
    <source>
        <strain evidence="7 8">DW4/3-1</strain>
    </source>
</reference>
<name>Q08Z93_STIAD</name>
<dbReference type="SUPFAM" id="SSF102114">
    <property type="entry name" value="Radical SAM enzymes"/>
    <property type="match status" value="1"/>
</dbReference>
<keyword evidence="4" id="KW-0408">Iron</keyword>
<dbReference type="InterPro" id="IPR023867">
    <property type="entry name" value="Sulphatase_maturase_rSAM"/>
</dbReference>
<dbReference type="Proteomes" id="UP000032702">
    <property type="component" value="Unassembled WGS sequence"/>
</dbReference>
<keyword evidence="2" id="KW-0949">S-adenosyl-L-methionine</keyword>
<dbReference type="GO" id="GO:0046872">
    <property type="term" value="F:metal ion binding"/>
    <property type="evidence" value="ECO:0007669"/>
    <property type="project" value="UniProtKB-KW"/>
</dbReference>
<dbReference type="SFLD" id="SFLDG01386">
    <property type="entry name" value="main_SPASM_domain-containing"/>
    <property type="match status" value="1"/>
</dbReference>
<organism evidence="7 8">
    <name type="scientific">Stigmatella aurantiaca (strain DW4/3-1)</name>
    <dbReference type="NCBI Taxonomy" id="378806"/>
    <lineage>
        <taxon>Bacteria</taxon>
        <taxon>Pseudomonadati</taxon>
        <taxon>Myxococcota</taxon>
        <taxon>Myxococcia</taxon>
        <taxon>Myxococcales</taxon>
        <taxon>Cystobacterineae</taxon>
        <taxon>Archangiaceae</taxon>
        <taxon>Stigmatella</taxon>
    </lineage>
</organism>
<sequence>MLSREHLVAFVQRTLPPDSPTYKALKSRHFMFDRQSRVALDLLALKYRTRAEQLAAFTGLHIFVVTLRCDHSCQYCQVSRQVEDRARFDMTREHADRALDLVFQSPSPALKIEFQGGEPLLNFGLIRHVVERALTLNQPLGRDLQFVIATNLSRLSEEMLAFCKQHGIFLSTSLDGPEALHNAQRPVRGGNSHQRTVEGIRRAREALGDQAVSALMTTTRTSLDRVEEIIDEYVHLGFHSVFLRNLSPYGFAVRGKGGQDYDVDRWIAFYQRGLAHILELNAKGYALREEFTTLLLQKLFSPQGSNYVDLQSPAGLGIGALVYNYDGAVYASDEGRMLAEMGDLSFRLGHVATDGHAALLTSETLLAHLSDTMPEGVPMCSDCAFLPLCGADPVFHRATQGDAVGHKAFSAFCKKQMAVLRHLITLLEDDPPARETLLGWL</sequence>
<evidence type="ECO:0000256" key="3">
    <source>
        <dbReference type="ARBA" id="ARBA00022723"/>
    </source>
</evidence>
<dbReference type="Gene3D" id="3.20.20.70">
    <property type="entry name" value="Aldolase class I"/>
    <property type="match status" value="1"/>
</dbReference>
<evidence type="ECO:0000313" key="8">
    <source>
        <dbReference type="Proteomes" id="UP000032702"/>
    </source>
</evidence>
<dbReference type="CDD" id="cd01335">
    <property type="entry name" value="Radical_SAM"/>
    <property type="match status" value="1"/>
</dbReference>
<comment type="cofactor">
    <cofactor evidence="1">
        <name>[4Fe-4S] cluster</name>
        <dbReference type="ChEBI" id="CHEBI:49883"/>
    </cofactor>
</comment>
<dbReference type="EMBL" id="AAMD01000071">
    <property type="protein sequence ID" value="EAU65821.1"/>
    <property type="molecule type" value="Genomic_DNA"/>
</dbReference>
<dbReference type="PATRIC" id="fig|378806.16.peg.4902"/>
<dbReference type="PANTHER" id="PTHR43273">
    <property type="entry name" value="ANAEROBIC SULFATASE-MATURATING ENZYME HOMOLOG ASLB-RELATED"/>
    <property type="match status" value="1"/>
</dbReference>
<dbReference type="SFLD" id="SFLDG01384">
    <property type="entry name" value="thioether_bond_formation_requi"/>
    <property type="match status" value="1"/>
</dbReference>
<dbReference type="InterPro" id="IPR006638">
    <property type="entry name" value="Elp3/MiaA/NifB-like_rSAM"/>
</dbReference>
<evidence type="ECO:0000256" key="4">
    <source>
        <dbReference type="ARBA" id="ARBA00023004"/>
    </source>
</evidence>